<reference evidence="2 3" key="1">
    <citation type="journal article" date="2015" name="Stand. Genomic Sci.">
        <title>Genomic Encyclopedia of Bacterial and Archaeal Type Strains, Phase III: the genomes of soil and plant-associated and newly described type strains.</title>
        <authorList>
            <person name="Whitman W.B."/>
            <person name="Woyke T."/>
            <person name="Klenk H.P."/>
            <person name="Zhou Y."/>
            <person name="Lilburn T.G."/>
            <person name="Beck B.J."/>
            <person name="De Vos P."/>
            <person name="Vandamme P."/>
            <person name="Eisen J.A."/>
            <person name="Garrity G."/>
            <person name="Hugenholtz P."/>
            <person name="Kyrpides N.C."/>
        </authorList>
    </citation>
    <scope>NUCLEOTIDE SEQUENCE [LARGE SCALE GENOMIC DNA]</scope>
    <source>
        <strain evidence="2 3">DSM 64</strain>
    </source>
</reference>
<sequence>MRAAHVAHARSCARFEAQRVQQEARSASGLVSVSTTCTSGSVVVDWAENCITIDPKASRVTRLRKGLGIAAKQLHNQGDKNQTIWMQTLTYKGDNRQWRPEHISRYLDALRKWHYARTGSKAVRYAWVAELQQRGVIHYHVIVWLGAGLTPPKPDQPWHSKDRKGLKQWHPPMWSHGMSNRLRSTAPVAYLMKYASKIESKNVGTFPHGARIHGAGGLDTSGRAIRRWVLWPAYVQCNASVADHFKPATGGGYINESTGEVLLPEFAPTGGGFTSFIRIRTTPRRIDPAGPFSWLPTSTQVH</sequence>
<proteinExistence type="predicted"/>
<comment type="caution">
    <text evidence="2">The sequence shown here is derived from an EMBL/GenBank/DDBJ whole genome shotgun (WGS) entry which is preliminary data.</text>
</comment>
<protein>
    <recommendedName>
        <fullName evidence="1">Replication-associated protein ORF2/G2P domain-containing protein</fullName>
    </recommendedName>
</protein>
<evidence type="ECO:0000259" key="1">
    <source>
        <dbReference type="Pfam" id="PF23343"/>
    </source>
</evidence>
<dbReference type="Pfam" id="PF23343">
    <property type="entry name" value="REP_ORF2-G2P"/>
    <property type="match status" value="1"/>
</dbReference>
<gene>
    <name evidence="2" type="ORF">ATF69_2141</name>
</gene>
<name>A0A561XQ05_ACIDE</name>
<dbReference type="EMBL" id="VJWE01000012">
    <property type="protein sequence ID" value="TWG38199.1"/>
    <property type="molecule type" value="Genomic_DNA"/>
</dbReference>
<evidence type="ECO:0000313" key="2">
    <source>
        <dbReference type="EMBL" id="TWG38199.1"/>
    </source>
</evidence>
<evidence type="ECO:0000313" key="3">
    <source>
        <dbReference type="Proteomes" id="UP000321485"/>
    </source>
</evidence>
<dbReference type="InterPro" id="IPR056906">
    <property type="entry name" value="ORF2/G2P_dom"/>
</dbReference>
<feature type="domain" description="Replication-associated protein ORF2/G2P" evidence="1">
    <location>
        <begin position="85"/>
        <end position="197"/>
    </location>
</feature>
<organism evidence="2 3">
    <name type="scientific">Acidovorax delafieldii</name>
    <name type="common">Pseudomonas delafieldii</name>
    <dbReference type="NCBI Taxonomy" id="47920"/>
    <lineage>
        <taxon>Bacteria</taxon>
        <taxon>Pseudomonadati</taxon>
        <taxon>Pseudomonadota</taxon>
        <taxon>Betaproteobacteria</taxon>
        <taxon>Burkholderiales</taxon>
        <taxon>Comamonadaceae</taxon>
        <taxon>Acidovorax</taxon>
    </lineage>
</organism>
<dbReference type="AlphaFoldDB" id="A0A561XQ05"/>
<accession>A0A561XQ05</accession>
<dbReference type="Proteomes" id="UP000321485">
    <property type="component" value="Unassembled WGS sequence"/>
</dbReference>